<dbReference type="CDD" id="cd06267">
    <property type="entry name" value="PBP1_LacI_sugar_binding-like"/>
    <property type="match status" value="1"/>
</dbReference>
<dbReference type="InterPro" id="IPR028082">
    <property type="entry name" value="Peripla_BP_I"/>
</dbReference>
<dbReference type="STRING" id="926550.CLDAP_26280"/>
<dbReference type="InterPro" id="IPR046335">
    <property type="entry name" value="LacI/GalR-like_sensor"/>
</dbReference>
<reference evidence="5 6" key="1">
    <citation type="submission" date="2012-02" db="EMBL/GenBank/DDBJ databases">
        <title>Complete genome sequence of Caldilinea aerophila DSM 14535 (= NBRC 102666).</title>
        <authorList>
            <person name="Oguchi A."/>
            <person name="Hosoyama A."/>
            <person name="Sekine M."/>
            <person name="Fukai R."/>
            <person name="Kato Y."/>
            <person name="Nakamura S."/>
            <person name="Hanada S."/>
            <person name="Yamazaki S."/>
            <person name="Fujita N."/>
        </authorList>
    </citation>
    <scope>NUCLEOTIDE SEQUENCE [LARGE SCALE GENOMIC DNA]</scope>
    <source>
        <strain evidence="6">DSM 14535 / JCM 11387 / NBRC 104270 / STL-6-O1</strain>
    </source>
</reference>
<dbReference type="PATRIC" id="fig|926550.5.peg.2864"/>
<dbReference type="Pfam" id="PF13377">
    <property type="entry name" value="Peripla_BP_3"/>
    <property type="match status" value="1"/>
</dbReference>
<dbReference type="PANTHER" id="PTHR30146:SF109">
    <property type="entry name" value="HTH-TYPE TRANSCRIPTIONAL REGULATOR GALS"/>
    <property type="match status" value="1"/>
</dbReference>
<proteinExistence type="predicted"/>
<accession>I0I5Y0</accession>
<dbReference type="SUPFAM" id="SSF47413">
    <property type="entry name" value="lambda repressor-like DNA-binding domains"/>
    <property type="match status" value="1"/>
</dbReference>
<dbReference type="Gene3D" id="1.10.260.40">
    <property type="entry name" value="lambda repressor-like DNA-binding domains"/>
    <property type="match status" value="1"/>
</dbReference>
<evidence type="ECO:0000256" key="3">
    <source>
        <dbReference type="ARBA" id="ARBA00023163"/>
    </source>
</evidence>
<evidence type="ECO:0000256" key="2">
    <source>
        <dbReference type="ARBA" id="ARBA00023125"/>
    </source>
</evidence>
<dbReference type="KEGG" id="cap:CLDAP_26280"/>
<dbReference type="RefSeq" id="WP_014433897.1">
    <property type="nucleotide sequence ID" value="NC_017079.1"/>
</dbReference>
<keyword evidence="6" id="KW-1185">Reference proteome</keyword>
<dbReference type="InterPro" id="IPR010982">
    <property type="entry name" value="Lambda_DNA-bd_dom_sf"/>
</dbReference>
<dbReference type="OrthoDB" id="156657at2"/>
<dbReference type="SMART" id="SM00354">
    <property type="entry name" value="HTH_LACI"/>
    <property type="match status" value="1"/>
</dbReference>
<keyword evidence="2" id="KW-0238">DNA-binding</keyword>
<evidence type="ECO:0000313" key="6">
    <source>
        <dbReference type="Proteomes" id="UP000007880"/>
    </source>
</evidence>
<sequence length="366" mass="40110">MTKTTTADKQSNRRAVSIQDIAQAAGVSHSTVSRALHNSELISPEVRQRIQQLAQEMGYTPNAVAQSLKRKRTNTVGLVVTSISDPFLGRVVRGIEDTARAAGVSVFLSISYNEPERELEIIENFQRRRVDGVISSTSQLHGPYVQRLMHLNVLTVVINQQAEPGVESLHFVDSDDYDGARQATRHLLSLGHKRIGYIGVGDRTASNQRRQRGYCDALRAAGVQPEPGWMRSSAASAYRSHTDDVVVGQTFLPDLLRAGVTAVFCYNDMVAVGVLMQCRELGVRVPQDLSVVGYDDVEIAAYVTPPLTTVHQPKLRLGELAMQMLLDLLDGRPVQDQVLPVELVVRESTAPPNATTNSDRSGSGFL</sequence>
<dbReference type="AlphaFoldDB" id="I0I5Y0"/>
<organism evidence="5 6">
    <name type="scientific">Caldilinea aerophila (strain DSM 14535 / JCM 11387 / NBRC 104270 / STL-6-O1)</name>
    <dbReference type="NCBI Taxonomy" id="926550"/>
    <lineage>
        <taxon>Bacteria</taxon>
        <taxon>Bacillati</taxon>
        <taxon>Chloroflexota</taxon>
        <taxon>Caldilineae</taxon>
        <taxon>Caldilineales</taxon>
        <taxon>Caldilineaceae</taxon>
        <taxon>Caldilinea</taxon>
    </lineage>
</organism>
<evidence type="ECO:0000256" key="1">
    <source>
        <dbReference type="ARBA" id="ARBA00023015"/>
    </source>
</evidence>
<dbReference type="GO" id="GO:0000976">
    <property type="term" value="F:transcription cis-regulatory region binding"/>
    <property type="evidence" value="ECO:0007669"/>
    <property type="project" value="TreeGrafter"/>
</dbReference>
<dbReference type="CDD" id="cd01392">
    <property type="entry name" value="HTH_LacI"/>
    <property type="match status" value="1"/>
</dbReference>
<dbReference type="PANTHER" id="PTHR30146">
    <property type="entry name" value="LACI-RELATED TRANSCRIPTIONAL REPRESSOR"/>
    <property type="match status" value="1"/>
</dbReference>
<dbReference type="Gene3D" id="3.40.50.2300">
    <property type="match status" value="2"/>
</dbReference>
<keyword evidence="1" id="KW-0805">Transcription regulation</keyword>
<evidence type="ECO:0000313" key="5">
    <source>
        <dbReference type="EMBL" id="BAM00668.1"/>
    </source>
</evidence>
<protein>
    <submittedName>
        <fullName evidence="5">Putative LacI family transcriptional regulator</fullName>
    </submittedName>
</protein>
<dbReference type="PROSITE" id="PS50932">
    <property type="entry name" value="HTH_LACI_2"/>
    <property type="match status" value="1"/>
</dbReference>
<dbReference type="Pfam" id="PF00356">
    <property type="entry name" value="LacI"/>
    <property type="match status" value="1"/>
</dbReference>
<keyword evidence="3" id="KW-0804">Transcription</keyword>
<dbReference type="HOGENOM" id="CLU_037628_6_1_0"/>
<dbReference type="PROSITE" id="PS00356">
    <property type="entry name" value="HTH_LACI_1"/>
    <property type="match status" value="1"/>
</dbReference>
<dbReference type="Proteomes" id="UP000007880">
    <property type="component" value="Chromosome"/>
</dbReference>
<dbReference type="SUPFAM" id="SSF53822">
    <property type="entry name" value="Periplasmic binding protein-like I"/>
    <property type="match status" value="1"/>
</dbReference>
<dbReference type="InterPro" id="IPR000843">
    <property type="entry name" value="HTH_LacI"/>
</dbReference>
<evidence type="ECO:0000259" key="4">
    <source>
        <dbReference type="PROSITE" id="PS50932"/>
    </source>
</evidence>
<feature type="domain" description="HTH lacI-type" evidence="4">
    <location>
        <begin position="16"/>
        <end position="70"/>
    </location>
</feature>
<name>I0I5Y0_CALAS</name>
<gene>
    <name evidence="5" type="ordered locus">CLDAP_26280</name>
</gene>
<dbReference type="GO" id="GO:0003700">
    <property type="term" value="F:DNA-binding transcription factor activity"/>
    <property type="evidence" value="ECO:0007669"/>
    <property type="project" value="TreeGrafter"/>
</dbReference>
<dbReference type="eggNOG" id="COG1609">
    <property type="taxonomic scope" value="Bacteria"/>
</dbReference>
<dbReference type="EMBL" id="AP012337">
    <property type="protein sequence ID" value="BAM00668.1"/>
    <property type="molecule type" value="Genomic_DNA"/>
</dbReference>